<dbReference type="AlphaFoldDB" id="A0A848MAS6"/>
<evidence type="ECO:0000313" key="4">
    <source>
        <dbReference type="Proteomes" id="UP000585363"/>
    </source>
</evidence>
<evidence type="ECO:0000256" key="2">
    <source>
        <dbReference type="SAM" id="Phobius"/>
    </source>
</evidence>
<dbReference type="EMBL" id="JAADJU010000001">
    <property type="protein sequence ID" value="NMP25338.1"/>
    <property type="molecule type" value="Genomic_DNA"/>
</dbReference>
<dbReference type="NCBIfam" id="TIGR02532">
    <property type="entry name" value="IV_pilin_GFxxxE"/>
    <property type="match status" value="1"/>
</dbReference>
<feature type="transmembrane region" description="Helical" evidence="2">
    <location>
        <begin position="12"/>
        <end position="32"/>
    </location>
</feature>
<dbReference type="RefSeq" id="WP_169401049.1">
    <property type="nucleotide sequence ID" value="NZ_JAADJU010000001.1"/>
</dbReference>
<sequence length="163" mass="17943">MKTYSLAGEQGMTLIEIMLVLALIAMFSLWSLSGWQAYQQRLQLEQQVQQLRIYLTQLQVTAYQYNQTRLLWIIDGPGGCVGSGVKPATCLQAGAASFQLAYQDMTLAAYSEKIMGFYGRRNMAQAGHITLSNAAGKVRLILSARGRLRLCSEAQPMAGIALC</sequence>
<gene>
    <name evidence="3" type="ORF">GW590_00340</name>
</gene>
<dbReference type="SUPFAM" id="SSF54523">
    <property type="entry name" value="Pili subunits"/>
    <property type="match status" value="1"/>
</dbReference>
<dbReference type="InterPro" id="IPR045584">
    <property type="entry name" value="Pilin-like"/>
</dbReference>
<keyword evidence="2" id="KW-0472">Membrane</keyword>
<keyword evidence="2" id="KW-0812">Transmembrane</keyword>
<name>A0A848MAS6_9GAMM</name>
<evidence type="ECO:0000256" key="1">
    <source>
        <dbReference type="ARBA" id="ARBA00004167"/>
    </source>
</evidence>
<dbReference type="NCBIfam" id="NF007800">
    <property type="entry name" value="PRK10506.1"/>
    <property type="match status" value="1"/>
</dbReference>
<comment type="caution">
    <text evidence="3">The sequence shown here is derived from an EMBL/GenBank/DDBJ whole genome shotgun (WGS) entry which is preliminary data.</text>
</comment>
<reference evidence="3 4" key="2">
    <citation type="submission" date="2020-06" db="EMBL/GenBank/DDBJ databases">
        <title>Polyphasic characterization of a Rahnella strain isolated from tree sap.</title>
        <authorList>
            <person name="Kim I.S."/>
        </authorList>
    </citation>
    <scope>NUCLEOTIDE SEQUENCE [LARGE SCALE GENOMIC DNA]</scope>
    <source>
        <strain evidence="3 4">SAP-1</strain>
    </source>
</reference>
<keyword evidence="4" id="KW-1185">Reference proteome</keyword>
<accession>A0A848MAS6</accession>
<dbReference type="InterPro" id="IPR012902">
    <property type="entry name" value="N_methyl_site"/>
</dbReference>
<proteinExistence type="predicted"/>
<dbReference type="GO" id="GO:0016020">
    <property type="term" value="C:membrane"/>
    <property type="evidence" value="ECO:0007669"/>
    <property type="project" value="UniProtKB-SubCell"/>
</dbReference>
<evidence type="ECO:0000313" key="3">
    <source>
        <dbReference type="EMBL" id="NMP25338.1"/>
    </source>
</evidence>
<protein>
    <submittedName>
        <fullName evidence="3">Prepilin peptidase-dependent protein</fullName>
    </submittedName>
</protein>
<keyword evidence="2" id="KW-1133">Transmembrane helix</keyword>
<dbReference type="Proteomes" id="UP000585363">
    <property type="component" value="Unassembled WGS sequence"/>
</dbReference>
<reference evidence="3 4" key="1">
    <citation type="submission" date="2020-01" db="EMBL/GenBank/DDBJ databases">
        <authorList>
            <person name="Lee S.D."/>
        </authorList>
    </citation>
    <scope>NUCLEOTIDE SEQUENCE [LARGE SCALE GENOMIC DNA]</scope>
    <source>
        <strain evidence="3 4">SAP-1</strain>
    </source>
</reference>
<comment type="subcellular location">
    <subcellularLocation>
        <location evidence="1">Membrane</location>
        <topology evidence="1">Single-pass membrane protein</topology>
    </subcellularLocation>
</comment>
<organism evidence="3 4">
    <name type="scientific">Rouxiella aceris</name>
    <dbReference type="NCBI Taxonomy" id="2703884"/>
    <lineage>
        <taxon>Bacteria</taxon>
        <taxon>Pseudomonadati</taxon>
        <taxon>Pseudomonadota</taxon>
        <taxon>Gammaproteobacteria</taxon>
        <taxon>Enterobacterales</taxon>
        <taxon>Yersiniaceae</taxon>
        <taxon>Rouxiella</taxon>
    </lineage>
</organism>